<protein>
    <submittedName>
        <fullName evidence="2">Uncharacterized protein</fullName>
    </submittedName>
</protein>
<dbReference type="STRING" id="84022.CACET_c29030"/>
<accession>A0A0G3WDB3</accession>
<evidence type="ECO:0000313" key="2">
    <source>
        <dbReference type="EMBL" id="AKL96348.1"/>
    </source>
</evidence>
<proteinExistence type="predicted"/>
<dbReference type="EMBL" id="CP009687">
    <property type="protein sequence ID" value="AKL96348.1"/>
    <property type="molecule type" value="Genomic_DNA"/>
</dbReference>
<keyword evidence="3" id="KW-1185">Reference proteome</keyword>
<evidence type="ECO:0000256" key="1">
    <source>
        <dbReference type="SAM" id="Phobius"/>
    </source>
</evidence>
<dbReference type="KEGG" id="cace:CACET_c29030"/>
<gene>
    <name evidence="2" type="ORF">CACET_c29030</name>
</gene>
<sequence length="38" mass="4336">MNKNSIKTAVKDFFISYLIACIIGMFYLLQYTSQGTVL</sequence>
<organism evidence="2 3">
    <name type="scientific">Clostridium aceticum</name>
    <dbReference type="NCBI Taxonomy" id="84022"/>
    <lineage>
        <taxon>Bacteria</taxon>
        <taxon>Bacillati</taxon>
        <taxon>Bacillota</taxon>
        <taxon>Clostridia</taxon>
        <taxon>Eubacteriales</taxon>
        <taxon>Clostridiaceae</taxon>
        <taxon>Clostridium</taxon>
    </lineage>
</organism>
<name>A0A0G3WDB3_9CLOT</name>
<reference evidence="2 3" key="1">
    <citation type="submission" date="2014-10" db="EMBL/GenBank/DDBJ databases">
        <title>Genome sequence of Clostridium aceticum DSM 1496.</title>
        <authorList>
            <person name="Poehlein A."/>
            <person name="Schiel-Bengelsdorf B."/>
            <person name="Gottschalk G."/>
            <person name="Duerre P."/>
            <person name="Daniel R."/>
        </authorList>
    </citation>
    <scope>NUCLEOTIDE SEQUENCE [LARGE SCALE GENOMIC DNA]</scope>
    <source>
        <strain evidence="2 3">DSM 1496</strain>
    </source>
</reference>
<keyword evidence="1" id="KW-0812">Transmembrane</keyword>
<keyword evidence="1" id="KW-1133">Transmembrane helix</keyword>
<dbReference type="AlphaFoldDB" id="A0A0G3WDB3"/>
<feature type="transmembrane region" description="Helical" evidence="1">
    <location>
        <begin position="12"/>
        <end position="29"/>
    </location>
</feature>
<evidence type="ECO:0000313" key="3">
    <source>
        <dbReference type="Proteomes" id="UP000035704"/>
    </source>
</evidence>
<dbReference type="Proteomes" id="UP000035704">
    <property type="component" value="Chromosome"/>
</dbReference>
<dbReference type="PATRIC" id="fig|84022.6.peg.2952"/>
<keyword evidence="1" id="KW-0472">Membrane</keyword>